<keyword evidence="17" id="KW-1185">Reference proteome</keyword>
<evidence type="ECO:0000256" key="3">
    <source>
        <dbReference type="ARBA" id="ARBA00009294"/>
    </source>
</evidence>
<feature type="chain" id="PRO_5044537543" description="Translocon-associated protein subunit delta" evidence="15">
    <location>
        <begin position="21"/>
        <end position="169"/>
    </location>
</feature>
<evidence type="ECO:0000256" key="4">
    <source>
        <dbReference type="ARBA" id="ARBA00011819"/>
    </source>
</evidence>
<dbReference type="PANTHER" id="PTHR12731">
    <property type="entry name" value="TRANSLOCON-ASSOCIATED PROTEIN, DELTA SUBUNIT"/>
    <property type="match status" value="1"/>
</dbReference>
<dbReference type="OMA" id="GPWVNSE"/>
<keyword evidence="12" id="KW-0472">Membrane</keyword>
<sequence>MSRNLLAVFLVCLCTGAALATTCTSPKVSVTSFSTQDATILTQVAHVGEFSLTCGNNAQPNLFAEFPCGKIVPVAKIGDGKYQVSWTQEIKKSGGGNVAVRLFDEEGYANVRKAQRDGDKVANVKSLVDITVATKSAYKGPWVQAELVAALAVGGIAYFAFTAKSKVQG</sequence>
<evidence type="ECO:0000256" key="7">
    <source>
        <dbReference type="ARBA" id="ARBA00022692"/>
    </source>
</evidence>
<gene>
    <name evidence="16" type="primary">SSRD</name>
    <name evidence="18" type="synonym">LOC105228992</name>
</gene>
<evidence type="ECO:0000256" key="1">
    <source>
        <dbReference type="ARBA" id="ARBA00002838"/>
    </source>
</evidence>
<evidence type="ECO:0000313" key="17">
    <source>
        <dbReference type="Proteomes" id="UP001652620"/>
    </source>
</evidence>
<evidence type="ECO:0000256" key="12">
    <source>
        <dbReference type="ARBA" id="ARBA00023136"/>
    </source>
</evidence>
<evidence type="ECO:0000256" key="8">
    <source>
        <dbReference type="ARBA" id="ARBA00022729"/>
    </source>
</evidence>
<evidence type="ECO:0000256" key="10">
    <source>
        <dbReference type="ARBA" id="ARBA00022843"/>
    </source>
</evidence>
<dbReference type="RefSeq" id="XP_011207335.1">
    <property type="nucleotide sequence ID" value="XM_011209033.3"/>
</dbReference>
<dbReference type="EMBL" id="GAKP01004059">
    <property type="protein sequence ID" value="JAC54893.1"/>
    <property type="molecule type" value="Transcribed_RNA"/>
</dbReference>
<keyword evidence="10" id="KW-0832">Ubl conjugation</keyword>
<evidence type="ECO:0000256" key="9">
    <source>
        <dbReference type="ARBA" id="ARBA00022824"/>
    </source>
</evidence>
<evidence type="ECO:0000256" key="5">
    <source>
        <dbReference type="ARBA" id="ARBA00014387"/>
    </source>
</evidence>
<evidence type="ECO:0000313" key="18">
    <source>
        <dbReference type="RefSeq" id="XP_011207335.1"/>
    </source>
</evidence>
<evidence type="ECO:0000256" key="2">
    <source>
        <dbReference type="ARBA" id="ARBA00004115"/>
    </source>
</evidence>
<dbReference type="GO" id="GO:0005789">
    <property type="term" value="C:endoplasmic reticulum membrane"/>
    <property type="evidence" value="ECO:0007669"/>
    <property type="project" value="UniProtKB-SubCell"/>
</dbReference>
<comment type="subunit">
    <text evidence="4">Heterotetramer of TRAP-alpha, TRAP-beta, TRAP-delta and TRAP-gamma.</text>
</comment>
<protein>
    <recommendedName>
        <fullName evidence="5">Translocon-associated protein subunit delta</fullName>
    </recommendedName>
    <alternativeName>
        <fullName evidence="14">Signal sequence receptor subunit delta</fullName>
    </alternativeName>
</protein>
<keyword evidence="6" id="KW-1017">Isopeptide bond</keyword>
<keyword evidence="9" id="KW-0256">Endoplasmic reticulum</keyword>
<evidence type="ECO:0000256" key="6">
    <source>
        <dbReference type="ARBA" id="ARBA00022499"/>
    </source>
</evidence>
<organism evidence="16">
    <name type="scientific">Bactrocera dorsalis</name>
    <name type="common">Oriental fruit fly</name>
    <name type="synonym">Dacus dorsalis</name>
    <dbReference type="NCBI Taxonomy" id="27457"/>
    <lineage>
        <taxon>Eukaryota</taxon>
        <taxon>Metazoa</taxon>
        <taxon>Ecdysozoa</taxon>
        <taxon>Arthropoda</taxon>
        <taxon>Hexapoda</taxon>
        <taxon>Insecta</taxon>
        <taxon>Pterygota</taxon>
        <taxon>Neoptera</taxon>
        <taxon>Endopterygota</taxon>
        <taxon>Diptera</taxon>
        <taxon>Brachycera</taxon>
        <taxon>Muscomorpha</taxon>
        <taxon>Tephritoidea</taxon>
        <taxon>Tephritidae</taxon>
        <taxon>Bactrocera</taxon>
        <taxon>Bactrocera</taxon>
    </lineage>
</organism>
<keyword evidence="7" id="KW-0812">Transmembrane</keyword>
<dbReference type="Proteomes" id="UP001652620">
    <property type="component" value="Chromosome 3"/>
</dbReference>
<accession>A0A034WM80</accession>
<dbReference type="PANTHER" id="PTHR12731:SF1">
    <property type="entry name" value="TRANSLOCON-ASSOCIATED PROTEIN SUBUNIT DELTA"/>
    <property type="match status" value="1"/>
</dbReference>
<comment type="function">
    <text evidence="1">TRAP proteins are part of a complex whose function is to bind calcium to the ER membrane and thereby regulate the retention of ER resident proteins.</text>
</comment>
<dbReference type="AlphaFoldDB" id="A0A034WM80"/>
<keyword evidence="13" id="KW-1015">Disulfide bond</keyword>
<proteinExistence type="inferred from homology"/>
<dbReference type="GeneID" id="105228992"/>
<reference evidence="16" key="1">
    <citation type="journal article" date="2014" name="BMC Genomics">
        <title>Characterizing the developmental transcriptome of the oriental fruit fly, Bactrocera dorsalis (Diptera: Tephritidae) through comparative genomic analysis with Drosophila melanogaster utilizing modENCODE datasets.</title>
        <authorList>
            <person name="Geib S.M."/>
            <person name="Calla B."/>
            <person name="Hall B."/>
            <person name="Hou S."/>
            <person name="Manoukis N.C."/>
        </authorList>
    </citation>
    <scope>NUCLEOTIDE SEQUENCE</scope>
    <source>
        <strain evidence="16">Punador</strain>
    </source>
</reference>
<keyword evidence="11" id="KW-1133">Transmembrane helix</keyword>
<reference evidence="18" key="2">
    <citation type="submission" date="2025-04" db="UniProtKB">
        <authorList>
            <consortium name="RefSeq"/>
        </authorList>
    </citation>
    <scope>IDENTIFICATION</scope>
    <source>
        <strain evidence="18">Punador</strain>
    </source>
</reference>
<dbReference type="CTD" id="45680"/>
<feature type="signal peptide" evidence="15">
    <location>
        <begin position="1"/>
        <end position="20"/>
    </location>
</feature>
<dbReference type="InterPro" id="IPR008855">
    <property type="entry name" value="TRAP-delta"/>
</dbReference>
<evidence type="ECO:0000256" key="13">
    <source>
        <dbReference type="ARBA" id="ARBA00023157"/>
    </source>
</evidence>
<evidence type="ECO:0000313" key="16">
    <source>
        <dbReference type="EMBL" id="JAC54893.1"/>
    </source>
</evidence>
<dbReference type="Pfam" id="PF05404">
    <property type="entry name" value="TRAP-delta"/>
    <property type="match status" value="1"/>
</dbReference>
<evidence type="ECO:0000256" key="15">
    <source>
        <dbReference type="SAM" id="SignalP"/>
    </source>
</evidence>
<dbReference type="KEGG" id="bdr:105228992"/>
<keyword evidence="8 15" id="KW-0732">Signal</keyword>
<evidence type="ECO:0000256" key="14">
    <source>
        <dbReference type="ARBA" id="ARBA00031791"/>
    </source>
</evidence>
<comment type="subcellular location">
    <subcellularLocation>
        <location evidence="2">Endoplasmic reticulum membrane</location>
        <topology evidence="2">Single-pass type I membrane protein</topology>
    </subcellularLocation>
</comment>
<comment type="similarity">
    <text evidence="3">Belongs to the TRAP-delta family.</text>
</comment>
<evidence type="ECO:0000256" key="11">
    <source>
        <dbReference type="ARBA" id="ARBA00022989"/>
    </source>
</evidence>
<name>A0A034WM80_BACDO</name>
<dbReference type="OrthoDB" id="10055808at2759"/>